<dbReference type="InterPro" id="IPR000436">
    <property type="entry name" value="Sushi_SCR_CCP_dom"/>
</dbReference>
<comment type="caution">
    <text evidence="2">Lacks conserved residue(s) required for the propagation of feature annotation.</text>
</comment>
<accession>A0A9D4QK82</accession>
<gene>
    <name evidence="4" type="ORF">DPMN_107806</name>
</gene>
<protein>
    <recommendedName>
        <fullName evidence="3">Sushi domain-containing protein</fullName>
    </recommendedName>
</protein>
<evidence type="ECO:0000259" key="3">
    <source>
        <dbReference type="PROSITE" id="PS50923"/>
    </source>
</evidence>
<reference evidence="4" key="2">
    <citation type="submission" date="2020-11" db="EMBL/GenBank/DDBJ databases">
        <authorList>
            <person name="McCartney M.A."/>
            <person name="Auch B."/>
            <person name="Kono T."/>
            <person name="Mallez S."/>
            <person name="Becker A."/>
            <person name="Gohl D.M."/>
            <person name="Silverstein K.A.T."/>
            <person name="Koren S."/>
            <person name="Bechman K.B."/>
            <person name="Herman A."/>
            <person name="Abrahante J.E."/>
            <person name="Garbe J."/>
        </authorList>
    </citation>
    <scope>NUCLEOTIDE SEQUENCE</scope>
    <source>
        <strain evidence="4">Duluth1</strain>
        <tissue evidence="4">Whole animal</tissue>
    </source>
</reference>
<dbReference type="Proteomes" id="UP000828390">
    <property type="component" value="Unassembled WGS sequence"/>
</dbReference>
<dbReference type="Pfam" id="PF00084">
    <property type="entry name" value="Sushi"/>
    <property type="match status" value="1"/>
</dbReference>
<feature type="domain" description="Sushi" evidence="3">
    <location>
        <begin position="9"/>
        <end position="66"/>
    </location>
</feature>
<proteinExistence type="predicted"/>
<reference evidence="4" key="1">
    <citation type="journal article" date="2019" name="bioRxiv">
        <title>The Genome of the Zebra Mussel, Dreissena polymorpha: A Resource for Invasive Species Research.</title>
        <authorList>
            <person name="McCartney M.A."/>
            <person name="Auch B."/>
            <person name="Kono T."/>
            <person name="Mallez S."/>
            <person name="Zhang Y."/>
            <person name="Obille A."/>
            <person name="Becker A."/>
            <person name="Abrahante J.E."/>
            <person name="Garbe J."/>
            <person name="Badalamenti J.P."/>
            <person name="Herman A."/>
            <person name="Mangelson H."/>
            <person name="Liachko I."/>
            <person name="Sullivan S."/>
            <person name="Sone E.D."/>
            <person name="Koren S."/>
            <person name="Silverstein K.A.T."/>
            <person name="Beckman K.B."/>
            <person name="Gohl D.M."/>
        </authorList>
    </citation>
    <scope>NUCLEOTIDE SEQUENCE</scope>
    <source>
        <strain evidence="4">Duluth1</strain>
        <tissue evidence="4">Whole animal</tissue>
    </source>
</reference>
<evidence type="ECO:0000256" key="2">
    <source>
        <dbReference type="PROSITE-ProRule" id="PRU00302"/>
    </source>
</evidence>
<dbReference type="Gene3D" id="2.10.70.10">
    <property type="entry name" value="Complement Module, domain 1"/>
    <property type="match status" value="1"/>
</dbReference>
<name>A0A9D4QK82_DREPO</name>
<comment type="caution">
    <text evidence="4">The sequence shown here is derived from an EMBL/GenBank/DDBJ whole genome shotgun (WGS) entry which is preliminary data.</text>
</comment>
<dbReference type="PROSITE" id="PS50923">
    <property type="entry name" value="SUSHI"/>
    <property type="match status" value="1"/>
</dbReference>
<keyword evidence="1 2" id="KW-1015">Disulfide bond</keyword>
<feature type="disulfide bond" evidence="2">
    <location>
        <begin position="37"/>
        <end position="64"/>
    </location>
</feature>
<dbReference type="InterPro" id="IPR035976">
    <property type="entry name" value="Sushi/SCR/CCP_sf"/>
</dbReference>
<dbReference type="SUPFAM" id="SSF57535">
    <property type="entry name" value="Complement control module/SCR domain"/>
    <property type="match status" value="1"/>
</dbReference>
<dbReference type="EMBL" id="JAIWYP010000004">
    <property type="protein sequence ID" value="KAH3834478.1"/>
    <property type="molecule type" value="Genomic_DNA"/>
</dbReference>
<dbReference type="AlphaFoldDB" id="A0A9D4QK82"/>
<dbReference type="SMART" id="SM00032">
    <property type="entry name" value="CCP"/>
    <property type="match status" value="1"/>
</dbReference>
<evidence type="ECO:0000313" key="4">
    <source>
        <dbReference type="EMBL" id="KAH3834478.1"/>
    </source>
</evidence>
<keyword evidence="2" id="KW-0768">Sushi</keyword>
<evidence type="ECO:0000313" key="5">
    <source>
        <dbReference type="Proteomes" id="UP000828390"/>
    </source>
</evidence>
<keyword evidence="5" id="KW-1185">Reference proteome</keyword>
<organism evidence="4 5">
    <name type="scientific">Dreissena polymorpha</name>
    <name type="common">Zebra mussel</name>
    <name type="synonym">Mytilus polymorpha</name>
    <dbReference type="NCBI Taxonomy" id="45954"/>
    <lineage>
        <taxon>Eukaryota</taxon>
        <taxon>Metazoa</taxon>
        <taxon>Spiralia</taxon>
        <taxon>Lophotrochozoa</taxon>
        <taxon>Mollusca</taxon>
        <taxon>Bivalvia</taxon>
        <taxon>Autobranchia</taxon>
        <taxon>Heteroconchia</taxon>
        <taxon>Euheterodonta</taxon>
        <taxon>Imparidentia</taxon>
        <taxon>Neoheterodontei</taxon>
        <taxon>Myida</taxon>
        <taxon>Dreissenoidea</taxon>
        <taxon>Dreissenidae</taxon>
        <taxon>Dreissena</taxon>
    </lineage>
</organism>
<dbReference type="CDD" id="cd00033">
    <property type="entry name" value="CCP"/>
    <property type="match status" value="1"/>
</dbReference>
<sequence length="76" mass="8172">MLYHTSSLIDCGLFHDLPHGDVDITNTTNGLIATLTCHFGYILNGSNTTECASNGEWNHTGQNCVPVGKAKIHLST</sequence>
<evidence type="ECO:0000256" key="1">
    <source>
        <dbReference type="ARBA" id="ARBA00023157"/>
    </source>
</evidence>